<evidence type="ECO:0000313" key="4">
    <source>
        <dbReference type="Proteomes" id="UP000031526"/>
    </source>
</evidence>
<proteinExistence type="predicted"/>
<keyword evidence="1" id="KW-0233">DNA recombination</keyword>
<reference evidence="3 4" key="2">
    <citation type="journal article" date="2016" name="Appl. Microbiol. Biotechnol.">
        <title>Exploiting the genome sequence of Streptomyces nodosus for enhanced antibiotic production.</title>
        <authorList>
            <person name="Sweeney P."/>
            <person name="Murphy C.D."/>
            <person name="Caffrey P."/>
        </authorList>
    </citation>
    <scope>NUCLEOTIDE SEQUENCE [LARGE SCALE GENOMIC DNA]</scope>
    <source>
        <strain evidence="3 4">ATCC 14899</strain>
    </source>
</reference>
<dbReference type="GO" id="GO:0015074">
    <property type="term" value="P:DNA integration"/>
    <property type="evidence" value="ECO:0007669"/>
    <property type="project" value="InterPro"/>
</dbReference>
<dbReference type="Proteomes" id="UP000031526">
    <property type="component" value="Chromosome"/>
</dbReference>
<dbReference type="HOGENOM" id="CLU_1160597_0_0_11"/>
<evidence type="ECO:0000256" key="1">
    <source>
        <dbReference type="ARBA" id="ARBA00023172"/>
    </source>
</evidence>
<evidence type="ECO:0000313" key="3">
    <source>
        <dbReference type="EMBL" id="AJE42465.1"/>
    </source>
</evidence>
<feature type="domain" description="Tyr recombinase" evidence="2">
    <location>
        <begin position="115"/>
        <end position="239"/>
    </location>
</feature>
<dbReference type="STRING" id="40318.SNOD_22315"/>
<dbReference type="GO" id="GO:0003677">
    <property type="term" value="F:DNA binding"/>
    <property type="evidence" value="ECO:0007669"/>
    <property type="project" value="InterPro"/>
</dbReference>
<keyword evidence="4" id="KW-1185">Reference proteome</keyword>
<dbReference type="InterPro" id="IPR002104">
    <property type="entry name" value="Integrase_catalytic"/>
</dbReference>
<dbReference type="EMBL" id="CP009313">
    <property type="protein sequence ID" value="AJE42465.1"/>
    <property type="molecule type" value="Genomic_DNA"/>
</dbReference>
<name>A0A0B5DMF7_9ACTN</name>
<dbReference type="InterPro" id="IPR011010">
    <property type="entry name" value="DNA_brk_join_enz"/>
</dbReference>
<dbReference type="SUPFAM" id="SSF56349">
    <property type="entry name" value="DNA breaking-rejoining enzymes"/>
    <property type="match status" value="1"/>
</dbReference>
<evidence type="ECO:0000259" key="2">
    <source>
        <dbReference type="PROSITE" id="PS51898"/>
    </source>
</evidence>
<dbReference type="PROSITE" id="PS51898">
    <property type="entry name" value="TYR_RECOMBINASE"/>
    <property type="match status" value="1"/>
</dbReference>
<reference evidence="4" key="1">
    <citation type="submission" date="2014-09" db="EMBL/GenBank/DDBJ databases">
        <title>Sequence of the Streptomyces nodosus genome.</title>
        <authorList>
            <person name="Sweeney P."/>
            <person name="Stephens N."/>
            <person name="Murphy C."/>
            <person name="Caffrey P."/>
        </authorList>
    </citation>
    <scope>NUCLEOTIDE SEQUENCE [LARGE SCALE GENOMIC DNA]</scope>
    <source>
        <strain evidence="4">ATCC 14899</strain>
    </source>
</reference>
<sequence length="239" mass="26991">MGVMVALYEPWWRQTAETSADSGPARWTRVRSECFSVHPQQGCGQGTRRCGMPVDGASHQRAASVRAAQAKNYADSIEMTFRMIMGDAVVEGLFGVNPVPAQSRRRGRYEPEDSAEDTYVYPDPVQALLLADNARVIRGLIGEVMILVMAYTGMRIAEIAGLRREFCWVGPDRDPWDQHIRVEHQGHYLKGGFKLHPPKYSSYRTLILPPFLGDLLWKVLESHEAERLPGRARQADPRR</sequence>
<protein>
    <recommendedName>
        <fullName evidence="2">Tyr recombinase domain-containing protein</fullName>
    </recommendedName>
</protein>
<dbReference type="Gene3D" id="1.10.443.10">
    <property type="entry name" value="Intergrase catalytic core"/>
    <property type="match status" value="1"/>
</dbReference>
<dbReference type="AlphaFoldDB" id="A0A0B5DMF7"/>
<gene>
    <name evidence="3" type="ORF">SNOD_22315</name>
</gene>
<dbReference type="InterPro" id="IPR013762">
    <property type="entry name" value="Integrase-like_cat_sf"/>
</dbReference>
<dbReference type="GO" id="GO:0006310">
    <property type="term" value="P:DNA recombination"/>
    <property type="evidence" value="ECO:0007669"/>
    <property type="project" value="UniProtKB-KW"/>
</dbReference>
<organism evidence="3 4">
    <name type="scientific">Streptomyces nodosus</name>
    <dbReference type="NCBI Taxonomy" id="40318"/>
    <lineage>
        <taxon>Bacteria</taxon>
        <taxon>Bacillati</taxon>
        <taxon>Actinomycetota</taxon>
        <taxon>Actinomycetes</taxon>
        <taxon>Kitasatosporales</taxon>
        <taxon>Streptomycetaceae</taxon>
        <taxon>Streptomyces</taxon>
    </lineage>
</organism>
<accession>A0A0B5DMF7</accession>